<feature type="compositionally biased region" description="Basic and acidic residues" evidence="1">
    <location>
        <begin position="79"/>
        <end position="89"/>
    </location>
</feature>
<sequence length="278" mass="29432">MVTLSSPGPPAPSRSALRCSAAFRRFFLRSFRSRRPSSSNPLPASPRFENSLPSAPFLSVLSSSPLTRPVCHTQRQRRRAEERAGHESDATNSFSTLPSSPLARPRSRSHTLSAFFLFPSSSVSCVPTGSSASPLGQSSLLSPSSSPASLCSFVLGRRNWSLSPATGLGAALARKPAVRTADLASGVLPLESSRFLEQTAGISSRFSSASETKRRLTASASAFASRFSSYAQADGEAQRRATPHFPEFAQVFSASQAHAFRDFSPSTLGAASPPASPP</sequence>
<comment type="caution">
    <text evidence="2">The sequence shown here is derived from an EMBL/GenBank/DDBJ whole genome shotgun (WGS) entry which is preliminary data.</text>
</comment>
<accession>A0A086M2P2</accession>
<dbReference type="VEuPathDB" id="ToxoDB:TGRUB_213810A"/>
<dbReference type="AlphaFoldDB" id="A0A086M2P2"/>
<dbReference type="EMBL" id="AFYV02001040">
    <property type="protein sequence ID" value="KFG63160.1"/>
    <property type="molecule type" value="Genomic_DNA"/>
</dbReference>
<feature type="compositionally biased region" description="Low complexity" evidence="1">
    <location>
        <begin position="95"/>
        <end position="104"/>
    </location>
</feature>
<evidence type="ECO:0000313" key="3">
    <source>
        <dbReference type="Proteomes" id="UP000028834"/>
    </source>
</evidence>
<name>A0A086M2P2_TOXGO</name>
<feature type="region of interest" description="Disordered" evidence="1">
    <location>
        <begin position="68"/>
        <end position="105"/>
    </location>
</feature>
<evidence type="ECO:0000313" key="2">
    <source>
        <dbReference type="EMBL" id="KFG63160.1"/>
    </source>
</evidence>
<dbReference type="Proteomes" id="UP000028834">
    <property type="component" value="Unassembled WGS sequence"/>
</dbReference>
<feature type="non-terminal residue" evidence="2">
    <location>
        <position position="278"/>
    </location>
</feature>
<gene>
    <name evidence="2" type="ORF">TGRUB_213810A</name>
</gene>
<protein>
    <submittedName>
        <fullName evidence="2">Iron-sulfur cluster protein ISCA</fullName>
    </submittedName>
</protein>
<proteinExistence type="predicted"/>
<reference evidence="2 3" key="1">
    <citation type="submission" date="2014-05" db="EMBL/GenBank/DDBJ databases">
        <authorList>
            <person name="Sibley D."/>
            <person name="Venepally P."/>
            <person name="Karamycheva S."/>
            <person name="Hadjithomas M."/>
            <person name="Khan A."/>
            <person name="Brunk B."/>
            <person name="Roos D."/>
            <person name="Caler E."/>
            <person name="Lorenzi H."/>
        </authorList>
    </citation>
    <scope>NUCLEOTIDE SEQUENCE [LARGE SCALE GENOMIC DNA]</scope>
    <source>
        <strain evidence="2 3">RUB</strain>
    </source>
</reference>
<evidence type="ECO:0000256" key="1">
    <source>
        <dbReference type="SAM" id="MobiDB-lite"/>
    </source>
</evidence>
<organism evidence="2 3">
    <name type="scientific">Toxoplasma gondii RUB</name>
    <dbReference type="NCBI Taxonomy" id="935652"/>
    <lineage>
        <taxon>Eukaryota</taxon>
        <taxon>Sar</taxon>
        <taxon>Alveolata</taxon>
        <taxon>Apicomplexa</taxon>
        <taxon>Conoidasida</taxon>
        <taxon>Coccidia</taxon>
        <taxon>Eucoccidiorida</taxon>
        <taxon>Eimeriorina</taxon>
        <taxon>Sarcocystidae</taxon>
        <taxon>Toxoplasma</taxon>
    </lineage>
</organism>